<dbReference type="InterPro" id="IPR000073">
    <property type="entry name" value="AB_hydrolase_1"/>
</dbReference>
<evidence type="ECO:0000256" key="1">
    <source>
        <dbReference type="ARBA" id="ARBA00022428"/>
    </source>
</evidence>
<gene>
    <name evidence="3 5" type="primary">menH</name>
    <name evidence="5" type="ORF">GCM10007971_35180</name>
</gene>
<dbReference type="HAMAP" id="MF_01660">
    <property type="entry name" value="MenH"/>
    <property type="match status" value="1"/>
</dbReference>
<reference evidence="5" key="1">
    <citation type="journal article" date="2014" name="Int. J. Syst. Evol. Microbiol.">
        <title>Complete genome sequence of Corynebacterium casei LMG S-19264T (=DSM 44701T), isolated from a smear-ripened cheese.</title>
        <authorList>
            <consortium name="US DOE Joint Genome Institute (JGI-PGF)"/>
            <person name="Walter F."/>
            <person name="Albersmeier A."/>
            <person name="Kalinowski J."/>
            <person name="Ruckert C."/>
        </authorList>
    </citation>
    <scope>NUCLEOTIDE SEQUENCE</scope>
    <source>
        <strain evidence="5">JCM 17251</strain>
    </source>
</reference>
<feature type="domain" description="AB hydrolase-1" evidence="4">
    <location>
        <begin position="20"/>
        <end position="252"/>
    </location>
</feature>
<comment type="pathway">
    <text evidence="3">Quinol/quinone metabolism; menaquinone biosynthesis.</text>
</comment>
<dbReference type="EMBL" id="BMOS01000040">
    <property type="protein sequence ID" value="GGN65865.1"/>
    <property type="molecule type" value="Genomic_DNA"/>
</dbReference>
<evidence type="ECO:0000256" key="3">
    <source>
        <dbReference type="HAMAP-Rule" id="MF_01660"/>
    </source>
</evidence>
<dbReference type="RefSeq" id="WP_188859272.1">
    <property type="nucleotide sequence ID" value="NZ_BMOS01000040.1"/>
</dbReference>
<comment type="catalytic activity">
    <reaction evidence="3">
        <text>5-enolpyruvoyl-6-hydroxy-2-succinyl-cyclohex-3-ene-1-carboxylate = (1R,6R)-6-hydroxy-2-succinyl-cyclohexa-2,4-diene-1-carboxylate + pyruvate</text>
        <dbReference type="Rhea" id="RHEA:25597"/>
        <dbReference type="ChEBI" id="CHEBI:15361"/>
        <dbReference type="ChEBI" id="CHEBI:58689"/>
        <dbReference type="ChEBI" id="CHEBI:58818"/>
        <dbReference type="EC" id="4.2.99.20"/>
    </reaction>
</comment>
<dbReference type="AlphaFoldDB" id="A0A917Y476"/>
<dbReference type="PRINTS" id="PR00111">
    <property type="entry name" value="ABHYDROLASE"/>
</dbReference>
<dbReference type="EC" id="4.2.99.20" evidence="3"/>
<dbReference type="Proteomes" id="UP000624041">
    <property type="component" value="Unassembled WGS sequence"/>
</dbReference>
<comment type="pathway">
    <text evidence="3">Quinol/quinone metabolism; 1,4-dihydroxy-2-naphthoate biosynthesis; 1,4-dihydroxy-2-naphthoate from chorismate: step 3/7.</text>
</comment>
<organism evidence="5 6">
    <name type="scientific">Oceanobacillus indicireducens</name>
    <dbReference type="NCBI Taxonomy" id="1004261"/>
    <lineage>
        <taxon>Bacteria</taxon>
        <taxon>Bacillati</taxon>
        <taxon>Bacillota</taxon>
        <taxon>Bacilli</taxon>
        <taxon>Bacillales</taxon>
        <taxon>Bacillaceae</taxon>
        <taxon>Oceanobacillus</taxon>
    </lineage>
</organism>
<dbReference type="PRINTS" id="PR00412">
    <property type="entry name" value="EPOXHYDRLASE"/>
</dbReference>
<protein>
    <recommendedName>
        <fullName evidence="3">Putative 2-succinyl-6-hydroxy-2,4-cyclohexadiene-1-carboxylate synthase</fullName>
        <shortName evidence="3">SHCHC synthase</shortName>
        <ecNumber evidence="3">4.2.99.20</ecNumber>
    </recommendedName>
</protein>
<dbReference type="NCBIfam" id="TIGR03695">
    <property type="entry name" value="menH_SHCHC"/>
    <property type="match status" value="1"/>
</dbReference>
<dbReference type="InterPro" id="IPR000639">
    <property type="entry name" value="Epox_hydrolase-like"/>
</dbReference>
<dbReference type="SUPFAM" id="SSF53474">
    <property type="entry name" value="alpha/beta-Hydrolases"/>
    <property type="match status" value="1"/>
</dbReference>
<evidence type="ECO:0000256" key="2">
    <source>
        <dbReference type="ARBA" id="ARBA00023239"/>
    </source>
</evidence>
<dbReference type="InterPro" id="IPR029058">
    <property type="entry name" value="AB_hydrolase_fold"/>
</dbReference>
<comment type="subunit">
    <text evidence="3">Monomer.</text>
</comment>
<comment type="similarity">
    <text evidence="3">Belongs to the AB hydrolase superfamily. MenH family.</text>
</comment>
<keyword evidence="6" id="KW-1185">Reference proteome</keyword>
<reference evidence="5" key="2">
    <citation type="submission" date="2020-09" db="EMBL/GenBank/DDBJ databases">
        <authorList>
            <person name="Sun Q."/>
            <person name="Ohkuma M."/>
        </authorList>
    </citation>
    <scope>NUCLEOTIDE SEQUENCE</scope>
    <source>
        <strain evidence="5">JCM 17251</strain>
    </source>
</reference>
<dbReference type="GO" id="GO:0009234">
    <property type="term" value="P:menaquinone biosynthetic process"/>
    <property type="evidence" value="ECO:0007669"/>
    <property type="project" value="UniProtKB-UniRule"/>
</dbReference>
<dbReference type="Gene3D" id="3.40.50.1820">
    <property type="entry name" value="alpha/beta hydrolase"/>
    <property type="match status" value="1"/>
</dbReference>
<dbReference type="GO" id="GO:0070205">
    <property type="term" value="F:2-succinyl-6-hydroxy-2,4-cyclohexadiene-1-carboxylate synthase activity"/>
    <property type="evidence" value="ECO:0007669"/>
    <property type="project" value="UniProtKB-UniRule"/>
</dbReference>
<dbReference type="Pfam" id="PF00561">
    <property type="entry name" value="Abhydrolase_1"/>
    <property type="match status" value="1"/>
</dbReference>
<comment type="caution">
    <text evidence="5">The sequence shown here is derived from an EMBL/GenBank/DDBJ whole genome shotgun (WGS) entry which is preliminary data.</text>
</comment>
<sequence length="268" mass="30009">MYFSMEDMNYWYEIHGEGVPVVLLHGFTGSTLTWDKVVTARPDGMQLITVDLPGHGWTKGTSRITMDSCIDDLHGLFQHLELDTFFLVGYSMGGRAALSYTVKYPESVRGLILESASPGLKDTKARKNREAGDEELAKLLEEEGIESFVDYWENIPLFATQKELPDETQAAIRAERMSQSKKGLADSLRGMGTGSQPSNWEALKDVTVPVKLLAGELDEKFVAINQQMAEMLPYAELDIFPKCGHALHIEQPEHFQQALLEFAKLHIS</sequence>
<accession>A0A917Y476</accession>
<dbReference type="InterPro" id="IPR022485">
    <property type="entry name" value="SHCHC_synthase_MenH"/>
</dbReference>
<keyword evidence="1 3" id="KW-0474">Menaquinone biosynthesis</keyword>
<evidence type="ECO:0000313" key="5">
    <source>
        <dbReference type="EMBL" id="GGN65865.1"/>
    </source>
</evidence>
<evidence type="ECO:0000259" key="4">
    <source>
        <dbReference type="Pfam" id="PF00561"/>
    </source>
</evidence>
<dbReference type="PANTHER" id="PTHR42916">
    <property type="entry name" value="2-SUCCINYL-5-ENOLPYRUVYL-6-HYDROXY-3-CYCLOHEXENE-1-CARBOXYLATE SYNTHASE"/>
    <property type="match status" value="1"/>
</dbReference>
<evidence type="ECO:0000313" key="6">
    <source>
        <dbReference type="Proteomes" id="UP000624041"/>
    </source>
</evidence>
<keyword evidence="2 3" id="KW-0456">Lyase</keyword>
<dbReference type="PANTHER" id="PTHR42916:SF1">
    <property type="entry name" value="PROTEIN PHYLLO, CHLOROPLASTIC"/>
    <property type="match status" value="1"/>
</dbReference>
<name>A0A917Y476_9BACI</name>
<proteinExistence type="inferred from homology"/>
<comment type="function">
    <text evidence="3">Catalyzes a proton abstraction reaction that results in 2,5-elimination of pyruvate from 2-succinyl-5-enolpyruvyl-6-hydroxy-3-cyclohexene-1-carboxylate (SEPHCHC) and the formation of 2-succinyl-6-hydroxy-2,4-cyclohexadiene-1-carboxylate (SHCHC).</text>
</comment>